<dbReference type="InterPro" id="IPR018060">
    <property type="entry name" value="HTH_AraC"/>
</dbReference>
<dbReference type="SUPFAM" id="SSF46689">
    <property type="entry name" value="Homeodomain-like"/>
    <property type="match status" value="1"/>
</dbReference>
<dbReference type="PANTHER" id="PTHR43280">
    <property type="entry name" value="ARAC-FAMILY TRANSCRIPTIONAL REGULATOR"/>
    <property type="match status" value="1"/>
</dbReference>
<evidence type="ECO:0000256" key="1">
    <source>
        <dbReference type="ARBA" id="ARBA00023015"/>
    </source>
</evidence>
<keyword evidence="4" id="KW-0812">Transmembrane</keyword>
<keyword evidence="4" id="KW-1133">Transmembrane helix</keyword>
<dbReference type="Proteomes" id="UP001244640">
    <property type="component" value="Unassembled WGS sequence"/>
</dbReference>
<dbReference type="EMBL" id="JAUTBA010000001">
    <property type="protein sequence ID" value="MDQ1148189.1"/>
    <property type="molecule type" value="Genomic_DNA"/>
</dbReference>
<gene>
    <name evidence="6" type="ORF">QE382_000173</name>
</gene>
<reference evidence="6 7" key="1">
    <citation type="submission" date="2023-07" db="EMBL/GenBank/DDBJ databases">
        <title>Functional and genomic diversity of the sorghum phyllosphere microbiome.</title>
        <authorList>
            <person name="Shade A."/>
        </authorList>
    </citation>
    <scope>NUCLEOTIDE SEQUENCE [LARGE SCALE GENOMIC DNA]</scope>
    <source>
        <strain evidence="6 7">SORGH_AS_0892</strain>
    </source>
</reference>
<evidence type="ECO:0000313" key="6">
    <source>
        <dbReference type="EMBL" id="MDQ1148189.1"/>
    </source>
</evidence>
<keyword evidence="3" id="KW-0804">Transcription</keyword>
<feature type="transmembrane region" description="Helical" evidence="4">
    <location>
        <begin position="12"/>
        <end position="31"/>
    </location>
</feature>
<evidence type="ECO:0000313" key="7">
    <source>
        <dbReference type="Proteomes" id="UP001244640"/>
    </source>
</evidence>
<comment type="caution">
    <text evidence="6">The sequence shown here is derived from an EMBL/GenBank/DDBJ whole genome shotgun (WGS) entry which is preliminary data.</text>
</comment>
<sequence>MNLKMDYNDLFTLINCILSVVNLLLLLFFVLRYIQSRKNAQVIALPLADDIRIENNDGEETICSKDELKCADVLMSKITEDRLVEQFERAQAARFFLKKGVSLQDLADLLGTNQRYASYILNRHVGLDFNNYIQQARIEYLINSVELNPDLLNVKFSVLAEKAGFSSISKFSSVFKAVKGIPPSEYFQRLRMTL</sequence>
<proteinExistence type="predicted"/>
<dbReference type="Pfam" id="PF12833">
    <property type="entry name" value="HTH_18"/>
    <property type="match status" value="1"/>
</dbReference>
<protein>
    <submittedName>
        <fullName evidence="6">YesN/AraC family two-component response regulator</fullName>
    </submittedName>
</protein>
<dbReference type="SMART" id="SM00342">
    <property type="entry name" value="HTH_ARAC"/>
    <property type="match status" value="1"/>
</dbReference>
<dbReference type="PROSITE" id="PS01124">
    <property type="entry name" value="HTH_ARAC_FAMILY_2"/>
    <property type="match status" value="1"/>
</dbReference>
<feature type="domain" description="HTH araC/xylS-type" evidence="5">
    <location>
        <begin position="81"/>
        <end position="189"/>
    </location>
</feature>
<organism evidence="6 7">
    <name type="scientific">Sphingobacterium zeae</name>
    <dbReference type="NCBI Taxonomy" id="1776859"/>
    <lineage>
        <taxon>Bacteria</taxon>
        <taxon>Pseudomonadati</taxon>
        <taxon>Bacteroidota</taxon>
        <taxon>Sphingobacteriia</taxon>
        <taxon>Sphingobacteriales</taxon>
        <taxon>Sphingobacteriaceae</taxon>
        <taxon>Sphingobacterium</taxon>
    </lineage>
</organism>
<keyword evidence="7" id="KW-1185">Reference proteome</keyword>
<evidence type="ECO:0000259" key="5">
    <source>
        <dbReference type="PROSITE" id="PS01124"/>
    </source>
</evidence>
<keyword evidence="4" id="KW-0472">Membrane</keyword>
<keyword evidence="2" id="KW-0238">DNA-binding</keyword>
<accession>A0ABU0TZQ4</accession>
<dbReference type="RefSeq" id="WP_209577221.1">
    <property type="nucleotide sequence ID" value="NZ_JAUTBA010000001.1"/>
</dbReference>
<dbReference type="InterPro" id="IPR009057">
    <property type="entry name" value="Homeodomain-like_sf"/>
</dbReference>
<name>A0ABU0TZQ4_9SPHI</name>
<evidence type="ECO:0000256" key="3">
    <source>
        <dbReference type="ARBA" id="ARBA00023163"/>
    </source>
</evidence>
<dbReference type="Gene3D" id="1.10.10.60">
    <property type="entry name" value="Homeodomain-like"/>
    <property type="match status" value="2"/>
</dbReference>
<evidence type="ECO:0000256" key="4">
    <source>
        <dbReference type="SAM" id="Phobius"/>
    </source>
</evidence>
<evidence type="ECO:0000256" key="2">
    <source>
        <dbReference type="ARBA" id="ARBA00023125"/>
    </source>
</evidence>
<dbReference type="PANTHER" id="PTHR43280:SF2">
    <property type="entry name" value="HTH-TYPE TRANSCRIPTIONAL REGULATOR EXSA"/>
    <property type="match status" value="1"/>
</dbReference>
<keyword evidence="1" id="KW-0805">Transcription regulation</keyword>